<dbReference type="GO" id="GO:0003677">
    <property type="term" value="F:DNA binding"/>
    <property type="evidence" value="ECO:0007669"/>
    <property type="project" value="InterPro"/>
</dbReference>
<keyword evidence="2" id="KW-1185">Reference proteome</keyword>
<dbReference type="AlphaFoldDB" id="A0A366D7C8"/>
<evidence type="ECO:0000313" key="1">
    <source>
        <dbReference type="EMBL" id="RBO85188.1"/>
    </source>
</evidence>
<reference evidence="1 2" key="1">
    <citation type="submission" date="2018-06" db="EMBL/GenBank/DDBJ databases">
        <title>Genomic Encyclopedia of Type Strains, Phase IV (KMG-IV): sequencing the most valuable type-strain genomes for metagenomic binning, comparative biology and taxonomic classification.</title>
        <authorList>
            <person name="Goeker M."/>
        </authorList>
    </citation>
    <scope>NUCLEOTIDE SEQUENCE [LARGE SCALE GENOMIC DNA]</scope>
    <source>
        <strain evidence="1 2">DSM 44599</strain>
    </source>
</reference>
<evidence type="ECO:0000313" key="2">
    <source>
        <dbReference type="Proteomes" id="UP000252586"/>
    </source>
</evidence>
<proteinExistence type="predicted"/>
<accession>A0A366D7C8</accession>
<protein>
    <recommendedName>
        <fullName evidence="3">Site-specific recombinase XerD</fullName>
    </recommendedName>
</protein>
<dbReference type="Proteomes" id="UP000252586">
    <property type="component" value="Unassembled WGS sequence"/>
</dbReference>
<evidence type="ECO:0008006" key="3">
    <source>
        <dbReference type="Google" id="ProtNLM"/>
    </source>
</evidence>
<gene>
    <name evidence="1" type="ORF">DFR74_11536</name>
</gene>
<dbReference type="InterPro" id="IPR011010">
    <property type="entry name" value="DNA_brk_join_enz"/>
</dbReference>
<dbReference type="STRING" id="1210090.GCA_001613185_03160"/>
<organism evidence="1 2">
    <name type="scientific">Nocardia puris</name>
    <dbReference type="NCBI Taxonomy" id="208602"/>
    <lineage>
        <taxon>Bacteria</taxon>
        <taxon>Bacillati</taxon>
        <taxon>Actinomycetota</taxon>
        <taxon>Actinomycetes</taxon>
        <taxon>Mycobacteriales</taxon>
        <taxon>Nocardiaceae</taxon>
        <taxon>Nocardia</taxon>
    </lineage>
</organism>
<comment type="caution">
    <text evidence="1">The sequence shown here is derived from an EMBL/GenBank/DDBJ whole genome shotgun (WGS) entry which is preliminary data.</text>
</comment>
<dbReference type="EMBL" id="QNRE01000015">
    <property type="protein sequence ID" value="RBO85188.1"/>
    <property type="molecule type" value="Genomic_DNA"/>
</dbReference>
<sequence length="455" mass="50975">MLRVCVTLSDGPRCAVCYRKHPESFKACQGCGHVERLYRFGNCQRCVCIAHLHTLLGDDSGIIDRLEPVFTALVRSDADSTLNYLEYRGGYQLLKQLREDGRPITHELLDEFRAQRALRPLRDALVCAGLLEPRDEILCALTEKLDETLATIADSDEQRLLRSYTNWRLLRRLRAQSGTRPLTQAQAVYARSKLNRAIGLLEVAHQLGGRLEDLTQHDIDEWQARDRSANLARDFVSWATERHHCRRGLVVAAHPRPQPPSGISDDHRWHLVRSLLHDTTIDRCDRFAGLLLLLFAQPAGRVVRLRTDAISQRIDGRHVCLALGSEPIELPPPLDELALDLVVNRYRGRAALARVTDHDWLFPGLRAGTPMSSHHLNGRLKRLGISAQTARNTALMDLASHLPAAVLSALLGLDVVTAQGWIAEVGQRRSYAAALAQRTTNHPTTTPFTSEGSHR</sequence>
<dbReference type="SUPFAM" id="SSF56349">
    <property type="entry name" value="DNA breaking-rejoining enzymes"/>
    <property type="match status" value="1"/>
</dbReference>
<name>A0A366D7C8_9NOCA</name>